<dbReference type="InterPro" id="IPR002477">
    <property type="entry name" value="Peptidoglycan-bd-like"/>
</dbReference>
<evidence type="ECO:0000256" key="1">
    <source>
        <dbReference type="SAM" id="SignalP"/>
    </source>
</evidence>
<keyword evidence="1" id="KW-0732">Signal</keyword>
<evidence type="ECO:0000259" key="2">
    <source>
        <dbReference type="Pfam" id="PF01471"/>
    </source>
</evidence>
<evidence type="ECO:0000313" key="3">
    <source>
        <dbReference type="EMBL" id="TCL09509.1"/>
    </source>
</evidence>
<comment type="caution">
    <text evidence="3">The sequence shown here is derived from an EMBL/GenBank/DDBJ whole genome shotgun (WGS) entry which is preliminary data.</text>
</comment>
<dbReference type="AlphaFoldDB" id="A0A4R1NNV9"/>
<gene>
    <name evidence="3" type="ORF">BXY66_1558</name>
</gene>
<dbReference type="RefSeq" id="WP_207911294.1">
    <property type="nucleotide sequence ID" value="NZ_SMGR01000001.1"/>
</dbReference>
<protein>
    <submittedName>
        <fullName evidence="3">Putative peptidoglycan binding protein</fullName>
    </submittedName>
</protein>
<dbReference type="InterPro" id="IPR036366">
    <property type="entry name" value="PGBDSf"/>
</dbReference>
<accession>A0A4R1NNV9</accession>
<dbReference type="Gene3D" id="1.10.101.10">
    <property type="entry name" value="PGBD-like superfamily/PGBD"/>
    <property type="match status" value="1"/>
</dbReference>
<dbReference type="InterPro" id="IPR036365">
    <property type="entry name" value="PGBD-like_sf"/>
</dbReference>
<dbReference type="Pfam" id="PF01471">
    <property type="entry name" value="PG_binding_1"/>
    <property type="match status" value="1"/>
</dbReference>
<proteinExistence type="predicted"/>
<reference evidence="3 4" key="1">
    <citation type="submission" date="2019-03" db="EMBL/GenBank/DDBJ databases">
        <title>Genomic Encyclopedia of Archaeal and Bacterial Type Strains, Phase II (KMG-II): from individual species to whole genera.</title>
        <authorList>
            <person name="Goeker M."/>
        </authorList>
    </citation>
    <scope>NUCLEOTIDE SEQUENCE [LARGE SCALE GENOMIC DNA]</scope>
    <source>
        <strain evidence="3 4">DSM 26433</strain>
    </source>
</reference>
<feature type="domain" description="Peptidoglycan binding-like" evidence="2">
    <location>
        <begin position="98"/>
        <end position="151"/>
    </location>
</feature>
<dbReference type="EMBL" id="SMGR01000001">
    <property type="protein sequence ID" value="TCL09509.1"/>
    <property type="molecule type" value="Genomic_DNA"/>
</dbReference>
<organism evidence="3 4">
    <name type="scientific">Shimia isoporae</name>
    <dbReference type="NCBI Taxonomy" id="647720"/>
    <lineage>
        <taxon>Bacteria</taxon>
        <taxon>Pseudomonadati</taxon>
        <taxon>Pseudomonadota</taxon>
        <taxon>Alphaproteobacteria</taxon>
        <taxon>Rhodobacterales</taxon>
        <taxon>Roseobacteraceae</taxon>
    </lineage>
</organism>
<sequence>MRLASVILLTGVAFGGAAQADMWGGFIDGAIDGAIIGGIIDGEDGAIDGAVIGGTIGAIDGAAREIDRERRYYEYRRWDRYRAQQPVQRPKPKSAVNLVYEVQLALRRLGYDPGPADGKAGPATGRAIAAYQRDHGLPQDNRITQNLLQHMRRMGG</sequence>
<keyword evidence="4" id="KW-1185">Reference proteome</keyword>
<feature type="signal peptide" evidence="1">
    <location>
        <begin position="1"/>
        <end position="20"/>
    </location>
</feature>
<dbReference type="Proteomes" id="UP000295673">
    <property type="component" value="Unassembled WGS sequence"/>
</dbReference>
<name>A0A4R1NNV9_9RHOB</name>
<feature type="chain" id="PRO_5020414498" evidence="1">
    <location>
        <begin position="21"/>
        <end position="156"/>
    </location>
</feature>
<dbReference type="SUPFAM" id="SSF47090">
    <property type="entry name" value="PGBD-like"/>
    <property type="match status" value="1"/>
</dbReference>
<evidence type="ECO:0000313" key="4">
    <source>
        <dbReference type="Proteomes" id="UP000295673"/>
    </source>
</evidence>